<name>A0A2I1IKG2_9ACTO</name>
<dbReference type="GO" id="GO:0017061">
    <property type="term" value="F:S-methyl-5-thioadenosine phosphorylase activity"/>
    <property type="evidence" value="ECO:0007669"/>
    <property type="project" value="UniProtKB-EC"/>
</dbReference>
<evidence type="ECO:0000256" key="4">
    <source>
        <dbReference type="ARBA" id="ARBA00022679"/>
    </source>
</evidence>
<evidence type="ECO:0000256" key="1">
    <source>
        <dbReference type="ARBA" id="ARBA00000553"/>
    </source>
</evidence>
<evidence type="ECO:0000256" key="2">
    <source>
        <dbReference type="ARBA" id="ARBA00003215"/>
    </source>
</evidence>
<dbReference type="STRING" id="33007.HMPREF3198_01904"/>
<dbReference type="GO" id="GO:0005507">
    <property type="term" value="F:copper ion binding"/>
    <property type="evidence" value="ECO:0007669"/>
    <property type="project" value="TreeGrafter"/>
</dbReference>
<keyword evidence="4" id="KW-0808">Transferase</keyword>
<dbReference type="EMBL" id="PKKO01000006">
    <property type="protein sequence ID" value="PKY71616.1"/>
    <property type="molecule type" value="Genomic_DNA"/>
</dbReference>
<evidence type="ECO:0000313" key="13">
    <source>
        <dbReference type="EMBL" id="PKY71616.1"/>
    </source>
</evidence>
<comment type="similarity">
    <text evidence="3 12">Belongs to the purine nucleoside phosphorylase YfiH/LACC1 family.</text>
</comment>
<protein>
    <recommendedName>
        <fullName evidence="12">Purine nucleoside phosphorylase</fullName>
    </recommendedName>
</protein>
<evidence type="ECO:0000256" key="9">
    <source>
        <dbReference type="ARBA" id="ARBA00047989"/>
    </source>
</evidence>
<evidence type="ECO:0000256" key="12">
    <source>
        <dbReference type="RuleBase" id="RU361274"/>
    </source>
</evidence>
<proteinExistence type="inferred from homology"/>
<evidence type="ECO:0000256" key="6">
    <source>
        <dbReference type="ARBA" id="ARBA00022801"/>
    </source>
</evidence>
<comment type="catalytic activity">
    <reaction evidence="11">
        <text>S-methyl-5'-thioadenosine + phosphate = 5-(methylsulfanyl)-alpha-D-ribose 1-phosphate + adenine</text>
        <dbReference type="Rhea" id="RHEA:11852"/>
        <dbReference type="ChEBI" id="CHEBI:16708"/>
        <dbReference type="ChEBI" id="CHEBI:17509"/>
        <dbReference type="ChEBI" id="CHEBI:43474"/>
        <dbReference type="ChEBI" id="CHEBI:58533"/>
        <dbReference type="EC" id="2.4.2.28"/>
    </reaction>
    <physiologicalReaction direction="left-to-right" evidence="11">
        <dbReference type="Rhea" id="RHEA:11853"/>
    </physiologicalReaction>
</comment>
<dbReference type="SUPFAM" id="SSF64438">
    <property type="entry name" value="CNF1/YfiH-like putative cysteine hydrolases"/>
    <property type="match status" value="1"/>
</dbReference>
<accession>A0A2I1IKG2</accession>
<keyword evidence="14" id="KW-1185">Reference proteome</keyword>
<sequence>MRPIAVGGAKAVFTTRTGGVSKAAFATLNTGLHVGDDPASVLRNRQLLEQKLDRTIVWMNQTHSARVERVEPGHTNQVVNADGVFAVAQDFASKHLRLPALAVMVADCVPILLASSGGEVMAAVHAGRAGLSTGIIHKAVVRLCEYVPAYSIHAAVGPCICGRCYEVPEQLRAQLSEITPSAWCLTRWGSPGLDLRASAKSQLQAEGVQVDFISKLCTYEDENLYSYRREQLTGRFCGLVFPT</sequence>
<comment type="function">
    <text evidence="2">Purine nucleoside enzyme that catalyzes the phosphorolysis of adenosine and inosine nucleosides, yielding D-ribose 1-phosphate and the respective free bases, adenine and hypoxanthine. Also catalyzes the phosphorolysis of S-methyl-5'-thioadenosine into adenine and S-methyl-5-thio-alpha-D-ribose 1-phosphate. Also has adenosine deaminase activity.</text>
</comment>
<evidence type="ECO:0000256" key="5">
    <source>
        <dbReference type="ARBA" id="ARBA00022723"/>
    </source>
</evidence>
<comment type="catalytic activity">
    <reaction evidence="9">
        <text>adenosine + H2O + H(+) = inosine + NH4(+)</text>
        <dbReference type="Rhea" id="RHEA:24408"/>
        <dbReference type="ChEBI" id="CHEBI:15377"/>
        <dbReference type="ChEBI" id="CHEBI:15378"/>
        <dbReference type="ChEBI" id="CHEBI:16335"/>
        <dbReference type="ChEBI" id="CHEBI:17596"/>
        <dbReference type="ChEBI" id="CHEBI:28938"/>
        <dbReference type="EC" id="3.5.4.4"/>
    </reaction>
    <physiologicalReaction direction="left-to-right" evidence="9">
        <dbReference type="Rhea" id="RHEA:24409"/>
    </physiologicalReaction>
</comment>
<dbReference type="Gene3D" id="3.60.140.10">
    <property type="entry name" value="CNF1/YfiH-like putative cysteine hydrolases"/>
    <property type="match status" value="1"/>
</dbReference>
<evidence type="ECO:0000256" key="11">
    <source>
        <dbReference type="ARBA" id="ARBA00049893"/>
    </source>
</evidence>
<evidence type="ECO:0000256" key="10">
    <source>
        <dbReference type="ARBA" id="ARBA00048968"/>
    </source>
</evidence>
<comment type="catalytic activity">
    <reaction evidence="10">
        <text>adenosine + phosphate = alpha-D-ribose 1-phosphate + adenine</text>
        <dbReference type="Rhea" id="RHEA:27642"/>
        <dbReference type="ChEBI" id="CHEBI:16335"/>
        <dbReference type="ChEBI" id="CHEBI:16708"/>
        <dbReference type="ChEBI" id="CHEBI:43474"/>
        <dbReference type="ChEBI" id="CHEBI:57720"/>
        <dbReference type="EC" id="2.4.2.1"/>
    </reaction>
    <physiologicalReaction direction="left-to-right" evidence="10">
        <dbReference type="Rhea" id="RHEA:27643"/>
    </physiologicalReaction>
</comment>
<dbReference type="NCBIfam" id="TIGR00726">
    <property type="entry name" value="peptidoglycan editing factor PgeF"/>
    <property type="match status" value="1"/>
</dbReference>
<dbReference type="Pfam" id="PF02578">
    <property type="entry name" value="Cu-oxidase_4"/>
    <property type="match status" value="1"/>
</dbReference>
<dbReference type="InterPro" id="IPR038371">
    <property type="entry name" value="Cu_polyphenol_OxRdtase_sf"/>
</dbReference>
<dbReference type="CDD" id="cd16833">
    <property type="entry name" value="YfiH"/>
    <property type="match status" value="1"/>
</dbReference>
<dbReference type="Proteomes" id="UP000235122">
    <property type="component" value="Unassembled WGS sequence"/>
</dbReference>
<reference evidence="13 14" key="1">
    <citation type="submission" date="2017-12" db="EMBL/GenBank/DDBJ databases">
        <title>Phylogenetic diversity of female urinary microbiome.</title>
        <authorList>
            <person name="Thomas-White K."/>
            <person name="Wolfe A.J."/>
        </authorList>
    </citation>
    <scope>NUCLEOTIDE SEQUENCE [LARGE SCALE GENOMIC DNA]</scope>
    <source>
        <strain evidence="13 14">UMB0402</strain>
    </source>
</reference>
<organism evidence="13 14">
    <name type="scientific">Winkia neuii</name>
    <dbReference type="NCBI Taxonomy" id="33007"/>
    <lineage>
        <taxon>Bacteria</taxon>
        <taxon>Bacillati</taxon>
        <taxon>Actinomycetota</taxon>
        <taxon>Actinomycetes</taxon>
        <taxon>Actinomycetales</taxon>
        <taxon>Actinomycetaceae</taxon>
        <taxon>Winkia</taxon>
    </lineage>
</organism>
<dbReference type="GO" id="GO:0016787">
    <property type="term" value="F:hydrolase activity"/>
    <property type="evidence" value="ECO:0007669"/>
    <property type="project" value="UniProtKB-KW"/>
</dbReference>
<keyword evidence="8" id="KW-0186">Copper</keyword>
<dbReference type="PANTHER" id="PTHR30616">
    <property type="entry name" value="UNCHARACTERIZED PROTEIN YFIH"/>
    <property type="match status" value="1"/>
</dbReference>
<keyword evidence="6" id="KW-0378">Hydrolase</keyword>
<evidence type="ECO:0000256" key="7">
    <source>
        <dbReference type="ARBA" id="ARBA00022833"/>
    </source>
</evidence>
<dbReference type="AlphaFoldDB" id="A0A2I1IKG2"/>
<dbReference type="RefSeq" id="WP_024331511.1">
    <property type="nucleotide sequence ID" value="NZ_JASOXK010000004.1"/>
</dbReference>
<evidence type="ECO:0000256" key="8">
    <source>
        <dbReference type="ARBA" id="ARBA00023008"/>
    </source>
</evidence>
<gene>
    <name evidence="13" type="ORF">CYJ19_10380</name>
</gene>
<keyword evidence="7" id="KW-0862">Zinc</keyword>
<dbReference type="PANTHER" id="PTHR30616:SF2">
    <property type="entry name" value="PURINE NUCLEOSIDE PHOSPHORYLASE LACC1"/>
    <property type="match status" value="1"/>
</dbReference>
<comment type="caution">
    <text evidence="13">The sequence shown here is derived from an EMBL/GenBank/DDBJ whole genome shotgun (WGS) entry which is preliminary data.</text>
</comment>
<evidence type="ECO:0000256" key="3">
    <source>
        <dbReference type="ARBA" id="ARBA00007353"/>
    </source>
</evidence>
<dbReference type="InterPro" id="IPR003730">
    <property type="entry name" value="Cu_polyphenol_OxRdtase"/>
</dbReference>
<comment type="catalytic activity">
    <reaction evidence="1">
        <text>inosine + phosphate = alpha-D-ribose 1-phosphate + hypoxanthine</text>
        <dbReference type="Rhea" id="RHEA:27646"/>
        <dbReference type="ChEBI" id="CHEBI:17368"/>
        <dbReference type="ChEBI" id="CHEBI:17596"/>
        <dbReference type="ChEBI" id="CHEBI:43474"/>
        <dbReference type="ChEBI" id="CHEBI:57720"/>
        <dbReference type="EC" id="2.4.2.1"/>
    </reaction>
    <physiologicalReaction direction="left-to-right" evidence="1">
        <dbReference type="Rhea" id="RHEA:27647"/>
    </physiologicalReaction>
</comment>
<dbReference type="InterPro" id="IPR011324">
    <property type="entry name" value="Cytotoxic_necrot_fac-like_cat"/>
</dbReference>
<dbReference type="GeneID" id="35867261"/>
<keyword evidence="5" id="KW-0479">Metal-binding</keyword>
<evidence type="ECO:0000313" key="14">
    <source>
        <dbReference type="Proteomes" id="UP000235122"/>
    </source>
</evidence>